<proteinExistence type="predicted"/>
<protein>
    <submittedName>
        <fullName evidence="2">Rpn family recombination-promoting nuclease/putative transposase</fullName>
    </submittedName>
</protein>
<dbReference type="Pfam" id="PF04754">
    <property type="entry name" value="Transposase_31"/>
    <property type="match status" value="1"/>
</dbReference>
<dbReference type="RefSeq" id="WP_201078285.1">
    <property type="nucleotide sequence ID" value="NZ_CP067420.1"/>
</dbReference>
<dbReference type="InterPro" id="IPR051699">
    <property type="entry name" value="Rpn/YhgA-like_nuclease"/>
</dbReference>
<evidence type="ECO:0000313" key="2">
    <source>
        <dbReference type="EMBL" id="QQP90879.1"/>
    </source>
</evidence>
<accession>A0ABX7B934</accession>
<organism evidence="2 3">
    <name type="scientific">Skermanella cutis</name>
    <dbReference type="NCBI Taxonomy" id="2775420"/>
    <lineage>
        <taxon>Bacteria</taxon>
        <taxon>Pseudomonadati</taxon>
        <taxon>Pseudomonadota</taxon>
        <taxon>Alphaproteobacteria</taxon>
        <taxon>Rhodospirillales</taxon>
        <taxon>Azospirillaceae</taxon>
        <taxon>Skermanella</taxon>
    </lineage>
</organism>
<evidence type="ECO:0000313" key="3">
    <source>
        <dbReference type="Proteomes" id="UP000595197"/>
    </source>
</evidence>
<dbReference type="EMBL" id="CP067420">
    <property type="protein sequence ID" value="QQP90879.1"/>
    <property type="molecule type" value="Genomic_DNA"/>
</dbReference>
<name>A0ABX7B934_9PROT</name>
<keyword evidence="3" id="KW-1185">Reference proteome</keyword>
<sequence length="326" mass="36694">MGQQHDLLFRALLDDPVRAGILIRDYLPADIAARLGDEPPVPLDGSFVDRTLTPSWVDRLFSVRLRDGGTLLIYVLLEHKSHADPRTPLQVLGYLVDIWESFVGDDASRMRRLPPIVPLVFYHGRGPWTVPTSVIDVIGADEGLRDLLRDFRYVVCNIVPIPDDQLSSDPEVRAALLPLKYVYRQPDPEMLLEAVLSGLREGSPLAQKVLYYMLEMYPRISVDMMRTVNARVRPDREQDMVSLAAQQWLDEGHAKGVIEGKAEGRAEGKLDSIRLALETRFGLVPPEVEARLLQASPDRLDTLLRRSLTAASPDDVFADVERRQDS</sequence>
<feature type="domain" description="Transposase (putative) YhgA-like" evidence="1">
    <location>
        <begin position="3"/>
        <end position="202"/>
    </location>
</feature>
<dbReference type="PANTHER" id="PTHR34611:SF2">
    <property type="entry name" value="INACTIVE RECOMBINATION-PROMOTING NUCLEASE-LIKE PROTEIN RPNE-RELATED"/>
    <property type="match status" value="1"/>
</dbReference>
<dbReference type="InterPro" id="IPR006842">
    <property type="entry name" value="Transposase_31"/>
</dbReference>
<reference evidence="2" key="1">
    <citation type="submission" date="2021-02" db="EMBL/GenBank/DDBJ databases">
        <title>Skermanella TT6 skin isolate.</title>
        <authorList>
            <person name="Lee K."/>
            <person name="Ganzorig M."/>
        </authorList>
    </citation>
    <scope>NUCLEOTIDE SEQUENCE</scope>
    <source>
        <strain evidence="2">TT6</strain>
    </source>
</reference>
<gene>
    <name evidence="2" type="ORF">IGS68_06550</name>
</gene>
<dbReference type="Proteomes" id="UP000595197">
    <property type="component" value="Chromosome"/>
</dbReference>
<dbReference type="PANTHER" id="PTHR34611">
    <property type="match status" value="1"/>
</dbReference>
<evidence type="ECO:0000259" key="1">
    <source>
        <dbReference type="Pfam" id="PF04754"/>
    </source>
</evidence>